<evidence type="ECO:0000313" key="3">
    <source>
        <dbReference type="Proteomes" id="UP000815325"/>
    </source>
</evidence>
<dbReference type="PANTHER" id="PTHR21228:SF40">
    <property type="entry name" value="LD45607P"/>
    <property type="match status" value="1"/>
</dbReference>
<reference evidence="2" key="1">
    <citation type="submission" date="2017-08" db="EMBL/GenBank/DDBJ databases">
        <authorList>
            <person name="Polle J.E."/>
            <person name="Barry K."/>
            <person name="Cushman J."/>
            <person name="Schmutz J."/>
            <person name="Tran D."/>
            <person name="Hathwaick L.T."/>
            <person name="Yim W.C."/>
            <person name="Jenkins J."/>
            <person name="Mckie-Krisberg Z.M."/>
            <person name="Prochnik S."/>
            <person name="Lindquist E."/>
            <person name="Dockter R.B."/>
            <person name="Adam C."/>
            <person name="Molina H."/>
            <person name="Bunkerborg J."/>
            <person name="Jin E."/>
            <person name="Buchheim M."/>
            <person name="Magnuson J."/>
        </authorList>
    </citation>
    <scope>NUCLEOTIDE SEQUENCE</scope>
    <source>
        <strain evidence="2">CCAP 19/18</strain>
    </source>
</reference>
<comment type="caution">
    <text evidence="2">The sequence shown here is derived from an EMBL/GenBank/DDBJ whole genome shotgun (WGS) entry which is preliminary data.</text>
</comment>
<dbReference type="InterPro" id="IPR050870">
    <property type="entry name" value="FAST_kinase"/>
</dbReference>
<feature type="region of interest" description="Disordered" evidence="1">
    <location>
        <begin position="1"/>
        <end position="20"/>
    </location>
</feature>
<proteinExistence type="predicted"/>
<dbReference type="PANTHER" id="PTHR21228">
    <property type="entry name" value="FAST LEU-RICH DOMAIN-CONTAINING"/>
    <property type="match status" value="1"/>
</dbReference>
<organism evidence="2 3">
    <name type="scientific">Dunaliella salina</name>
    <name type="common">Green alga</name>
    <name type="synonym">Protococcus salinus</name>
    <dbReference type="NCBI Taxonomy" id="3046"/>
    <lineage>
        <taxon>Eukaryota</taxon>
        <taxon>Viridiplantae</taxon>
        <taxon>Chlorophyta</taxon>
        <taxon>core chlorophytes</taxon>
        <taxon>Chlorophyceae</taxon>
        <taxon>CS clade</taxon>
        <taxon>Chlamydomonadales</taxon>
        <taxon>Dunaliellaceae</taxon>
        <taxon>Dunaliella</taxon>
    </lineage>
</organism>
<dbReference type="Proteomes" id="UP000815325">
    <property type="component" value="Unassembled WGS sequence"/>
</dbReference>
<evidence type="ECO:0008006" key="4">
    <source>
        <dbReference type="Google" id="ProtNLM"/>
    </source>
</evidence>
<protein>
    <recommendedName>
        <fullName evidence="4">Tbc2 translation factor, chloroplastic</fullName>
    </recommendedName>
</protein>
<keyword evidence="3" id="KW-1185">Reference proteome</keyword>
<evidence type="ECO:0000313" key="2">
    <source>
        <dbReference type="EMBL" id="KAF5828229.1"/>
    </source>
</evidence>
<name>A0ABQ7G0U9_DUNSA</name>
<sequence length="415" mass="46261">MHGSCSTRSTHRGPTALDAHARRPILPIRAQLHSKLASTAKRPTLRSRPQLNNHSYSLFTRQIRGCSDWNELRILYLKQRDQLNTINLLALVHQLAKVSDKKSLAKYEDLGRQAFITHVVDDLSQSRHADKLELRGLANVLWGLARLGHNPGATWMDHMLLRMLQQLQAAGGCEDPLSLSQAMWAVAKLGHAPPPAWLDAFFPMVTSSMPGLSPQALANVLWGMAVLQAPPRGASFWPAYYEASMSHMHSFSPQGLSNMLWALATLDIHPPSAWLRSFWQAVALALPSFQPLDISHVLWGSARLRLEVPQKLLKALLVHCRSKMRDFGTQEIANTLWALTTLRARPKQVWLLAVCERAKRCMTEFKPQELATLVWAMANLAGEGDDKASLARMAPAFFFASLPALQFFNAQVGNG</sequence>
<accession>A0ABQ7G0U9</accession>
<evidence type="ECO:0000256" key="1">
    <source>
        <dbReference type="SAM" id="MobiDB-lite"/>
    </source>
</evidence>
<dbReference type="EMBL" id="MU070338">
    <property type="protein sequence ID" value="KAF5828229.1"/>
    <property type="molecule type" value="Genomic_DNA"/>
</dbReference>
<gene>
    <name evidence="2" type="ORF">DUNSADRAFT_17997</name>
</gene>